<dbReference type="EMBL" id="NKCI01000070">
    <property type="protein sequence ID" value="RSL58871.1"/>
    <property type="molecule type" value="Genomic_DNA"/>
</dbReference>
<dbReference type="Gene3D" id="3.40.50.150">
    <property type="entry name" value="Vaccinia Virus protein VP39"/>
    <property type="match status" value="1"/>
</dbReference>
<reference evidence="1 2" key="1">
    <citation type="submission" date="2017-06" db="EMBL/GenBank/DDBJ databases">
        <title>Comparative genomic analysis of Ambrosia Fusariam Clade fungi.</title>
        <authorList>
            <person name="Stajich J.E."/>
            <person name="Carrillo J."/>
            <person name="Kijimoto T."/>
            <person name="Eskalen A."/>
            <person name="O'Donnell K."/>
            <person name="Kasson M."/>
        </authorList>
    </citation>
    <scope>NUCLEOTIDE SEQUENCE [LARGE SCALE GENOMIC DNA]</scope>
    <source>
        <strain evidence="1 2">NRRL62584</strain>
    </source>
</reference>
<dbReference type="AlphaFoldDB" id="A0A428Q0S0"/>
<evidence type="ECO:0000313" key="1">
    <source>
        <dbReference type="EMBL" id="RSL58871.1"/>
    </source>
</evidence>
<gene>
    <name evidence="1" type="ORF">CEP54_007592</name>
</gene>
<dbReference type="OrthoDB" id="2013972at2759"/>
<organism evidence="1 2">
    <name type="scientific">Fusarium duplospermum</name>
    <dbReference type="NCBI Taxonomy" id="1325734"/>
    <lineage>
        <taxon>Eukaryota</taxon>
        <taxon>Fungi</taxon>
        <taxon>Dikarya</taxon>
        <taxon>Ascomycota</taxon>
        <taxon>Pezizomycotina</taxon>
        <taxon>Sordariomycetes</taxon>
        <taxon>Hypocreomycetidae</taxon>
        <taxon>Hypocreales</taxon>
        <taxon>Nectriaceae</taxon>
        <taxon>Fusarium</taxon>
        <taxon>Fusarium solani species complex</taxon>
    </lineage>
</organism>
<dbReference type="Pfam" id="PF01209">
    <property type="entry name" value="Ubie_methyltran"/>
    <property type="match status" value="1"/>
</dbReference>
<comment type="caution">
    <text evidence="1">The sequence shown here is derived from an EMBL/GenBank/DDBJ whole genome shotgun (WGS) entry which is preliminary data.</text>
</comment>
<protein>
    <recommendedName>
        <fullName evidence="3">Methyltransferase domain-containing protein</fullName>
    </recommendedName>
</protein>
<dbReference type="SUPFAM" id="SSF53335">
    <property type="entry name" value="S-adenosyl-L-methionine-dependent methyltransferases"/>
    <property type="match status" value="1"/>
</dbReference>
<name>A0A428Q0S0_9HYPO</name>
<evidence type="ECO:0000313" key="2">
    <source>
        <dbReference type="Proteomes" id="UP000288168"/>
    </source>
</evidence>
<evidence type="ECO:0008006" key="3">
    <source>
        <dbReference type="Google" id="ProtNLM"/>
    </source>
</evidence>
<dbReference type="Proteomes" id="UP000288168">
    <property type="component" value="Unassembled WGS sequence"/>
</dbReference>
<sequence>MSQKPAPTAIGHFDSSAAQYEASTGGCTRELARLLLDIPQLESIYQPSAIVLDNACGTGIVAEEIILRARRTNTNAPKLYAVDPAPNMVEISRKKLDALGTPETSSTAIMPGEKLEFQDGMFTHNITNLGILFYTDGDAGAREIYRTLKAGGVVVVTSWAVLGYLDVIRPAQNVVRPDDPPFKLPIPEKWLDSAYVEKCLRDGGFGNVTVSEKIVHYGAPSAGGLSDLILNSFRMLWKDWSEDDQNNFRRAVREKIEEVSSSYTLNDGSQGVGVPMTAIVAVCQK</sequence>
<proteinExistence type="predicted"/>
<dbReference type="STRING" id="1325734.A0A428Q0S0"/>
<dbReference type="InterPro" id="IPR029063">
    <property type="entry name" value="SAM-dependent_MTases_sf"/>
</dbReference>
<accession>A0A428Q0S0</accession>
<keyword evidence="2" id="KW-1185">Reference proteome</keyword>
<dbReference type="CDD" id="cd02440">
    <property type="entry name" value="AdoMet_MTases"/>
    <property type="match status" value="1"/>
</dbReference>